<accession>A0ABY6KX03</accession>
<gene>
    <name evidence="3" type="ORF">LAZ67_10003054</name>
</gene>
<evidence type="ECO:0000313" key="4">
    <source>
        <dbReference type="Proteomes" id="UP001235939"/>
    </source>
</evidence>
<protein>
    <submittedName>
        <fullName evidence="3">Uncharacterized protein</fullName>
    </submittedName>
</protein>
<reference evidence="3 4" key="1">
    <citation type="submission" date="2022-01" db="EMBL/GenBank/DDBJ databases">
        <title>A chromosomal length assembly of Cordylochernes scorpioides.</title>
        <authorList>
            <person name="Zeh D."/>
            <person name="Zeh J."/>
        </authorList>
    </citation>
    <scope>NUCLEOTIDE SEQUENCE [LARGE SCALE GENOMIC DNA]</scope>
    <source>
        <strain evidence="3">IN4F17</strain>
        <tissue evidence="3">Whole Body</tissue>
    </source>
</reference>
<name>A0ABY6KX03_9ARAC</name>
<evidence type="ECO:0000256" key="2">
    <source>
        <dbReference type="SAM" id="Phobius"/>
    </source>
</evidence>
<feature type="compositionally biased region" description="Polar residues" evidence="1">
    <location>
        <begin position="86"/>
        <end position="109"/>
    </location>
</feature>
<keyword evidence="4" id="KW-1185">Reference proteome</keyword>
<keyword evidence="2" id="KW-0472">Membrane</keyword>
<keyword evidence="2" id="KW-0812">Transmembrane</keyword>
<evidence type="ECO:0000256" key="1">
    <source>
        <dbReference type="SAM" id="MobiDB-lite"/>
    </source>
</evidence>
<proteinExistence type="predicted"/>
<feature type="compositionally biased region" description="Basic and acidic residues" evidence="1">
    <location>
        <begin position="59"/>
        <end position="80"/>
    </location>
</feature>
<dbReference type="Proteomes" id="UP001235939">
    <property type="component" value="Chromosome 10"/>
</dbReference>
<sequence length="251" mass="28027">MPQTFKVQIRRSQLLSVHGTFLLQLCLFVLCVWTFPSFPLCLDHDCLYSVKTVKGLPKCREDDHNEEGRKPVQIEARQSKDGGTNPPVQRNDQSIFPPTTQPKIPQNKPNVRAESATVCPSANRFCLSRLSFHVSVIGIQPCICFLLSAFGKNINTRLTYTTASSSIQCPPVMAVDFERTPARACHVTATAAHPRRLGVTAGRLVVVERPFKLGDRSRAKSKMENMVDEVDLAATNKGSRRRLRPLLGMRI</sequence>
<feature type="region of interest" description="Disordered" evidence="1">
    <location>
        <begin position="59"/>
        <end position="109"/>
    </location>
</feature>
<organism evidence="3 4">
    <name type="scientific">Cordylochernes scorpioides</name>
    <dbReference type="NCBI Taxonomy" id="51811"/>
    <lineage>
        <taxon>Eukaryota</taxon>
        <taxon>Metazoa</taxon>
        <taxon>Ecdysozoa</taxon>
        <taxon>Arthropoda</taxon>
        <taxon>Chelicerata</taxon>
        <taxon>Arachnida</taxon>
        <taxon>Pseudoscorpiones</taxon>
        <taxon>Cheliferoidea</taxon>
        <taxon>Chernetidae</taxon>
        <taxon>Cordylochernes</taxon>
    </lineage>
</organism>
<dbReference type="EMBL" id="CP092872">
    <property type="protein sequence ID" value="UYV73401.1"/>
    <property type="molecule type" value="Genomic_DNA"/>
</dbReference>
<keyword evidence="2" id="KW-1133">Transmembrane helix</keyword>
<evidence type="ECO:0000313" key="3">
    <source>
        <dbReference type="EMBL" id="UYV73401.1"/>
    </source>
</evidence>
<feature type="transmembrane region" description="Helical" evidence="2">
    <location>
        <begin position="12"/>
        <end position="35"/>
    </location>
</feature>